<dbReference type="GO" id="GO:0035032">
    <property type="term" value="C:phosphatidylinositol 3-kinase complex, class III"/>
    <property type="evidence" value="ECO:0007669"/>
    <property type="project" value="TreeGrafter"/>
</dbReference>
<proteinExistence type="predicted"/>
<dbReference type="GO" id="GO:0097632">
    <property type="term" value="C:extrinsic component of phagophore assembly site membrane"/>
    <property type="evidence" value="ECO:0007669"/>
    <property type="project" value="TreeGrafter"/>
</dbReference>
<dbReference type="GO" id="GO:0000045">
    <property type="term" value="P:autophagosome assembly"/>
    <property type="evidence" value="ECO:0007669"/>
    <property type="project" value="TreeGrafter"/>
</dbReference>
<dbReference type="GO" id="GO:0005776">
    <property type="term" value="C:autophagosome"/>
    <property type="evidence" value="ECO:0007669"/>
    <property type="project" value="TreeGrafter"/>
</dbReference>
<evidence type="ECO:0000313" key="3">
    <source>
        <dbReference type="Proteomes" id="UP000653454"/>
    </source>
</evidence>
<keyword evidence="1" id="KW-0175">Coiled coil</keyword>
<dbReference type="GO" id="GO:0016240">
    <property type="term" value="P:autophagosome membrane docking"/>
    <property type="evidence" value="ECO:0007669"/>
    <property type="project" value="TreeGrafter"/>
</dbReference>
<evidence type="ECO:0000256" key="1">
    <source>
        <dbReference type="ARBA" id="ARBA00023054"/>
    </source>
</evidence>
<dbReference type="Proteomes" id="UP000653454">
    <property type="component" value="Unassembled WGS sequence"/>
</dbReference>
<protein>
    <submittedName>
        <fullName evidence="2">(diamondback moth) hypothetical protein</fullName>
    </submittedName>
</protein>
<dbReference type="GO" id="GO:0043495">
    <property type="term" value="F:protein-membrane adaptor activity"/>
    <property type="evidence" value="ECO:0007669"/>
    <property type="project" value="TreeGrafter"/>
</dbReference>
<reference evidence="2" key="1">
    <citation type="submission" date="2020-11" db="EMBL/GenBank/DDBJ databases">
        <authorList>
            <person name="Whiteford S."/>
        </authorList>
    </citation>
    <scope>NUCLEOTIDE SEQUENCE</scope>
</reference>
<name>A0A8S4F0J9_PLUXY</name>
<keyword evidence="3" id="KW-1185">Reference proteome</keyword>
<dbReference type="GO" id="GO:0097629">
    <property type="term" value="C:extrinsic component of omegasome membrane"/>
    <property type="evidence" value="ECO:0007669"/>
    <property type="project" value="TreeGrafter"/>
</dbReference>
<dbReference type="GO" id="GO:0035014">
    <property type="term" value="F:phosphatidylinositol 3-kinase regulator activity"/>
    <property type="evidence" value="ECO:0007669"/>
    <property type="project" value="TreeGrafter"/>
</dbReference>
<dbReference type="InterPro" id="IPR018791">
    <property type="entry name" value="UV_resistance/autophagy_Atg14"/>
</dbReference>
<evidence type="ECO:0000313" key="2">
    <source>
        <dbReference type="EMBL" id="CAG9121843.1"/>
    </source>
</evidence>
<dbReference type="GO" id="GO:0000423">
    <property type="term" value="P:mitophagy"/>
    <property type="evidence" value="ECO:0007669"/>
    <property type="project" value="TreeGrafter"/>
</dbReference>
<gene>
    <name evidence="2" type="ORF">PLXY2_LOCUS7472</name>
</gene>
<dbReference type="AlphaFoldDB" id="A0A8S4F0J9"/>
<dbReference type="GO" id="GO:0009267">
    <property type="term" value="P:cellular response to starvation"/>
    <property type="evidence" value="ECO:0007669"/>
    <property type="project" value="TreeGrafter"/>
</dbReference>
<sequence length="424" mass="46836">MALSYFTESEAPRDFRISSTESESHYTKCLLCYTIKKNFYCVDCIKAGNFLHSTMPYSDRFADKQAKLLRLRANRKHVQDRCEALLLKKSKHDSLQIEVKQCRDKVELIKLAIEQRRSNIEERKKALTAVKNHNTELGLKLPRYQKRVSSLASHALQQKTELSNRVSLFNESAESLGSLRRARIRQLTKYIFPVYITYDSSDSVEDMEFLQVETEESPLSRERLHVVAAWLPVDGDYSFLHRSMSVSAGLPAGEACGAAGRARAALALAAQLTELLAWITDVHLINPLPFSEVCLSRLEGVEQASELEGWARRLCGAVVSLGLRAALPPPPLARHALACLHGLAVAAATDDPMLGRVSGHTSVSLAALGEAWAAAWPAPPALSWTDTMHVCTMEELSSSPPQPPPSLVTSAAASLASFLRGWTK</sequence>
<dbReference type="PANTHER" id="PTHR13664">
    <property type="entry name" value="BECLIN 1-ASSOCIATED AUTOPHAGY-RELATED KEY REGULATOR"/>
    <property type="match status" value="1"/>
</dbReference>
<comment type="caution">
    <text evidence="2">The sequence shown here is derived from an EMBL/GenBank/DDBJ whole genome shotgun (WGS) entry which is preliminary data.</text>
</comment>
<accession>A0A8S4F0J9</accession>
<organism evidence="2 3">
    <name type="scientific">Plutella xylostella</name>
    <name type="common">Diamondback moth</name>
    <name type="synonym">Plutella maculipennis</name>
    <dbReference type="NCBI Taxonomy" id="51655"/>
    <lineage>
        <taxon>Eukaryota</taxon>
        <taxon>Metazoa</taxon>
        <taxon>Ecdysozoa</taxon>
        <taxon>Arthropoda</taxon>
        <taxon>Hexapoda</taxon>
        <taxon>Insecta</taxon>
        <taxon>Pterygota</taxon>
        <taxon>Neoptera</taxon>
        <taxon>Endopterygota</taxon>
        <taxon>Lepidoptera</taxon>
        <taxon>Glossata</taxon>
        <taxon>Ditrysia</taxon>
        <taxon>Yponomeutoidea</taxon>
        <taxon>Plutellidae</taxon>
        <taxon>Plutella</taxon>
    </lineage>
</organism>
<dbReference type="Pfam" id="PF10186">
    <property type="entry name" value="ATG14"/>
    <property type="match status" value="1"/>
</dbReference>
<dbReference type="EMBL" id="CAJHNJ030000025">
    <property type="protein sequence ID" value="CAG9121843.1"/>
    <property type="molecule type" value="Genomic_DNA"/>
</dbReference>
<dbReference type="PANTHER" id="PTHR13664:SF0">
    <property type="entry name" value="BECLIN 1-ASSOCIATED AUTOPHAGY-RELATED KEY REGULATOR"/>
    <property type="match status" value="1"/>
</dbReference>